<feature type="transmembrane region" description="Helical" evidence="6">
    <location>
        <begin position="129"/>
        <end position="148"/>
    </location>
</feature>
<keyword evidence="8" id="KW-1185">Reference proteome</keyword>
<feature type="transmembrane region" description="Helical" evidence="6">
    <location>
        <begin position="385"/>
        <end position="406"/>
    </location>
</feature>
<evidence type="ECO:0000256" key="2">
    <source>
        <dbReference type="ARBA" id="ARBA00022475"/>
    </source>
</evidence>
<reference evidence="8" key="1">
    <citation type="journal article" date="2019" name="Int. J. Syst. Evol. Microbiol.">
        <title>The Global Catalogue of Microorganisms (GCM) 10K type strain sequencing project: providing services to taxonomists for standard genome sequencing and annotation.</title>
        <authorList>
            <consortium name="The Broad Institute Genomics Platform"/>
            <consortium name="The Broad Institute Genome Sequencing Center for Infectious Disease"/>
            <person name="Wu L."/>
            <person name="Ma J."/>
        </authorList>
    </citation>
    <scope>NUCLEOTIDE SEQUENCE [LARGE SCALE GENOMIC DNA]</scope>
    <source>
        <strain evidence="8">KCTC 62164</strain>
    </source>
</reference>
<feature type="transmembrane region" description="Helical" evidence="6">
    <location>
        <begin position="412"/>
        <end position="429"/>
    </location>
</feature>
<proteinExistence type="predicted"/>
<dbReference type="Gene3D" id="1.20.1740.10">
    <property type="entry name" value="Amino acid/polyamine transporter I"/>
    <property type="match status" value="1"/>
</dbReference>
<feature type="transmembrane region" description="Helical" evidence="6">
    <location>
        <begin position="153"/>
        <end position="173"/>
    </location>
</feature>
<feature type="transmembrane region" description="Helical" evidence="6">
    <location>
        <begin position="342"/>
        <end position="364"/>
    </location>
</feature>
<feature type="transmembrane region" description="Helical" evidence="6">
    <location>
        <begin position="12"/>
        <end position="36"/>
    </location>
</feature>
<keyword evidence="3 6" id="KW-0812">Transmembrane</keyword>
<dbReference type="PANTHER" id="PTHR42770">
    <property type="entry name" value="AMINO ACID TRANSPORTER-RELATED"/>
    <property type="match status" value="1"/>
</dbReference>
<keyword evidence="2" id="KW-1003">Cell membrane</keyword>
<dbReference type="InterPro" id="IPR050367">
    <property type="entry name" value="APC_superfamily"/>
</dbReference>
<comment type="caution">
    <text evidence="7">The sequence shown here is derived from an EMBL/GenBank/DDBJ whole genome shotgun (WGS) entry which is preliminary data.</text>
</comment>
<keyword evidence="5 6" id="KW-0472">Membrane</keyword>
<organism evidence="7 8">
    <name type="scientific">Kordiimonas pumila</name>
    <dbReference type="NCBI Taxonomy" id="2161677"/>
    <lineage>
        <taxon>Bacteria</taxon>
        <taxon>Pseudomonadati</taxon>
        <taxon>Pseudomonadota</taxon>
        <taxon>Alphaproteobacteria</taxon>
        <taxon>Kordiimonadales</taxon>
        <taxon>Kordiimonadaceae</taxon>
        <taxon>Kordiimonas</taxon>
    </lineage>
</organism>
<evidence type="ECO:0000256" key="1">
    <source>
        <dbReference type="ARBA" id="ARBA00004651"/>
    </source>
</evidence>
<evidence type="ECO:0000256" key="5">
    <source>
        <dbReference type="ARBA" id="ARBA00023136"/>
    </source>
</evidence>
<feature type="transmembrane region" description="Helical" evidence="6">
    <location>
        <begin position="185"/>
        <end position="203"/>
    </location>
</feature>
<protein>
    <submittedName>
        <fullName evidence="7">APC family permease</fullName>
    </submittedName>
</protein>
<feature type="transmembrane region" description="Helical" evidence="6">
    <location>
        <begin position="266"/>
        <end position="298"/>
    </location>
</feature>
<feature type="transmembrane region" description="Helical" evidence="6">
    <location>
        <begin position="48"/>
        <end position="69"/>
    </location>
</feature>
<feature type="transmembrane region" description="Helical" evidence="6">
    <location>
        <begin position="224"/>
        <end position="246"/>
    </location>
</feature>
<evidence type="ECO:0000313" key="8">
    <source>
        <dbReference type="Proteomes" id="UP001595444"/>
    </source>
</evidence>
<dbReference type="PANTHER" id="PTHR42770:SF7">
    <property type="entry name" value="MEMBRANE PROTEIN"/>
    <property type="match status" value="1"/>
</dbReference>
<evidence type="ECO:0000256" key="3">
    <source>
        <dbReference type="ARBA" id="ARBA00022692"/>
    </source>
</evidence>
<comment type="subcellular location">
    <subcellularLocation>
        <location evidence="1">Cell membrane</location>
        <topology evidence="1">Multi-pass membrane protein</topology>
    </subcellularLocation>
</comment>
<dbReference type="Pfam" id="PF13520">
    <property type="entry name" value="AA_permease_2"/>
    <property type="match status" value="1"/>
</dbReference>
<evidence type="ECO:0000256" key="6">
    <source>
        <dbReference type="SAM" id="Phobius"/>
    </source>
</evidence>
<feature type="transmembrane region" description="Helical" evidence="6">
    <location>
        <begin position="318"/>
        <end position="336"/>
    </location>
</feature>
<dbReference type="PIRSF" id="PIRSF006060">
    <property type="entry name" value="AA_transporter"/>
    <property type="match status" value="1"/>
</dbReference>
<name>A0ABV7D3X7_9PROT</name>
<dbReference type="RefSeq" id="WP_194214275.1">
    <property type="nucleotide sequence ID" value="NZ_CP061205.1"/>
</dbReference>
<dbReference type="Proteomes" id="UP001595444">
    <property type="component" value="Unassembled WGS sequence"/>
</dbReference>
<gene>
    <name evidence="7" type="ORF">ACFOKA_06370</name>
</gene>
<evidence type="ECO:0000313" key="7">
    <source>
        <dbReference type="EMBL" id="MFC3051521.1"/>
    </source>
</evidence>
<dbReference type="EMBL" id="JBHRSL010000003">
    <property type="protein sequence ID" value="MFC3051521.1"/>
    <property type="molecule type" value="Genomic_DNA"/>
</dbReference>
<feature type="transmembrane region" description="Helical" evidence="6">
    <location>
        <begin position="90"/>
        <end position="117"/>
    </location>
</feature>
<sequence>MSAPGTRDQLRTGVGLLGVVTFGAGTAIGVSIFTVLAPAAQVAGSGLLISAVLAATPMVFFAVAYAFLASALPKSGASYEWPRTFIHPQVGFLVSWLRILSNIGALTVLTTVLLSYLNMAISLPVKPTIFIILVAVFGLNYVGVHLAAKVQTVLMLTLLAVLGFFVITGLPVTSHDLVGPLLAKGWPAIFAAVPLMISLFLGIEAAVEIGEEVRDPKKTIPRGITLAIILTAAVYLLVAGTALALLGPEKLAASAAPLLEAAEIPLGKWATFLILGAASVSIFKSLNVLALTFSRALFAMGRSGALPRFLGRIHPRYGTPHVAVVAGFVSAAPGLFMPDSLVFLLLAVNIPTMLKYMACSFCAVKVVQNHPDITAQAGLKLGKKTVTFVGYGGVLLAAGIIIAGLGADWRPYALVLCWLLAGILYWIIWGAKSSGQLSDETEDLV</sequence>
<evidence type="ECO:0000256" key="4">
    <source>
        <dbReference type="ARBA" id="ARBA00022989"/>
    </source>
</evidence>
<dbReference type="InterPro" id="IPR002293">
    <property type="entry name" value="AA/rel_permease1"/>
</dbReference>
<keyword evidence="4 6" id="KW-1133">Transmembrane helix</keyword>
<accession>A0ABV7D3X7</accession>